<dbReference type="Proteomes" id="UP001597168">
    <property type="component" value="Unassembled WGS sequence"/>
</dbReference>
<feature type="transmembrane region" description="Helical" evidence="6">
    <location>
        <begin position="46"/>
        <end position="69"/>
    </location>
</feature>
<keyword evidence="3 6" id="KW-1133">Transmembrane helix</keyword>
<evidence type="ECO:0000256" key="1">
    <source>
        <dbReference type="ARBA" id="ARBA00004141"/>
    </source>
</evidence>
<gene>
    <name evidence="8" type="ORF">ACFQ3T_10345</name>
</gene>
<evidence type="ECO:0000259" key="7">
    <source>
        <dbReference type="Pfam" id="PF03176"/>
    </source>
</evidence>
<evidence type="ECO:0000256" key="2">
    <source>
        <dbReference type="ARBA" id="ARBA00022692"/>
    </source>
</evidence>
<keyword evidence="2 6" id="KW-0812">Transmembrane</keyword>
<keyword evidence="9" id="KW-1185">Reference proteome</keyword>
<evidence type="ECO:0000313" key="8">
    <source>
        <dbReference type="EMBL" id="MFD1147523.1"/>
    </source>
</evidence>
<dbReference type="Pfam" id="PF03176">
    <property type="entry name" value="MMPL"/>
    <property type="match status" value="1"/>
</dbReference>
<sequence length="136" mass="13776">MPTAAVGTAVAGLGPAAWHLVAIFPTFPAAHGPDVVAGTRPALTSVAGVIMSAGVVPAATFGALAVLPLVRLAQRAFLVAFGVLLDALVVRALPAPALTIHKGRTFRWAGGPKPAGRSAGRPTRGMVDWDDGEPTR</sequence>
<evidence type="ECO:0000256" key="5">
    <source>
        <dbReference type="SAM" id="MobiDB-lite"/>
    </source>
</evidence>
<reference evidence="9" key="1">
    <citation type="journal article" date="2019" name="Int. J. Syst. Evol. Microbiol.">
        <title>The Global Catalogue of Microorganisms (GCM) 10K type strain sequencing project: providing services to taxonomists for standard genome sequencing and annotation.</title>
        <authorList>
            <consortium name="The Broad Institute Genomics Platform"/>
            <consortium name="The Broad Institute Genome Sequencing Center for Infectious Disease"/>
            <person name="Wu L."/>
            <person name="Ma J."/>
        </authorList>
    </citation>
    <scope>NUCLEOTIDE SEQUENCE [LARGE SCALE GENOMIC DNA]</scope>
    <source>
        <strain evidence="9">CCUG 60214</strain>
    </source>
</reference>
<dbReference type="RefSeq" id="WP_380722747.1">
    <property type="nucleotide sequence ID" value="NZ_JBHTLK010000038.1"/>
</dbReference>
<dbReference type="InterPro" id="IPR004869">
    <property type="entry name" value="MMPL_dom"/>
</dbReference>
<keyword evidence="4 6" id="KW-0472">Membrane</keyword>
<feature type="region of interest" description="Disordered" evidence="5">
    <location>
        <begin position="111"/>
        <end position="136"/>
    </location>
</feature>
<evidence type="ECO:0000313" key="9">
    <source>
        <dbReference type="Proteomes" id="UP001597168"/>
    </source>
</evidence>
<comment type="subcellular location">
    <subcellularLocation>
        <location evidence="1">Membrane</location>
        <topology evidence="1">Multi-pass membrane protein</topology>
    </subcellularLocation>
</comment>
<evidence type="ECO:0000256" key="4">
    <source>
        <dbReference type="ARBA" id="ARBA00023136"/>
    </source>
</evidence>
<evidence type="ECO:0000256" key="3">
    <source>
        <dbReference type="ARBA" id="ARBA00022989"/>
    </source>
</evidence>
<feature type="transmembrane region" description="Helical" evidence="6">
    <location>
        <begin position="76"/>
        <end position="94"/>
    </location>
</feature>
<protein>
    <submittedName>
        <fullName evidence="8">MMPL family transporter</fullName>
    </submittedName>
</protein>
<name>A0ABW3QRT1_9PSEU</name>
<dbReference type="EMBL" id="JBHTLK010000038">
    <property type="protein sequence ID" value="MFD1147523.1"/>
    <property type="molecule type" value="Genomic_DNA"/>
</dbReference>
<organism evidence="8 9">
    <name type="scientific">Saccharothrix hoggarensis</name>
    <dbReference type="NCBI Taxonomy" id="913853"/>
    <lineage>
        <taxon>Bacteria</taxon>
        <taxon>Bacillati</taxon>
        <taxon>Actinomycetota</taxon>
        <taxon>Actinomycetes</taxon>
        <taxon>Pseudonocardiales</taxon>
        <taxon>Pseudonocardiaceae</taxon>
        <taxon>Saccharothrix</taxon>
    </lineage>
</organism>
<comment type="caution">
    <text evidence="8">The sequence shown here is derived from an EMBL/GenBank/DDBJ whole genome shotgun (WGS) entry which is preliminary data.</text>
</comment>
<feature type="domain" description="Membrane transport protein MMPL" evidence="7">
    <location>
        <begin position="30"/>
        <end position="109"/>
    </location>
</feature>
<evidence type="ECO:0000256" key="6">
    <source>
        <dbReference type="SAM" id="Phobius"/>
    </source>
</evidence>
<accession>A0ABW3QRT1</accession>
<proteinExistence type="predicted"/>